<dbReference type="InterPro" id="IPR016007">
    <property type="entry name" value="Alpha_rhamnosid"/>
</dbReference>
<protein>
    <recommendedName>
        <fullName evidence="2">alpha-L-rhamnosidase</fullName>
        <ecNumber evidence="2">3.2.1.40</ecNumber>
    </recommendedName>
</protein>
<dbReference type="Pfam" id="PF17389">
    <property type="entry name" value="Bac_rhamnosid6H"/>
    <property type="match status" value="1"/>
</dbReference>
<evidence type="ECO:0000256" key="1">
    <source>
        <dbReference type="ARBA" id="ARBA00001445"/>
    </source>
</evidence>
<dbReference type="OrthoDB" id="9761045at2"/>
<evidence type="ECO:0000313" key="6">
    <source>
        <dbReference type="EMBL" id="TGD24627.1"/>
    </source>
</evidence>
<dbReference type="InterPro" id="IPR008902">
    <property type="entry name" value="Rhamnosid_concanavalin"/>
</dbReference>
<dbReference type="Gene3D" id="2.60.120.260">
    <property type="entry name" value="Galactose-binding domain-like"/>
    <property type="match status" value="2"/>
</dbReference>
<dbReference type="InterPro" id="IPR012341">
    <property type="entry name" value="6hp_glycosidase-like_sf"/>
</dbReference>
<evidence type="ECO:0000259" key="5">
    <source>
        <dbReference type="Pfam" id="PF17389"/>
    </source>
</evidence>
<feature type="domain" description="Alpha-L-rhamnosidase concanavalin-like" evidence="3">
    <location>
        <begin position="294"/>
        <end position="383"/>
    </location>
</feature>
<feature type="domain" description="Alpha-L-rhamnosidase six-hairpin glycosidase" evidence="5">
    <location>
        <begin position="392"/>
        <end position="746"/>
    </location>
</feature>
<dbReference type="Gene3D" id="1.50.10.10">
    <property type="match status" value="1"/>
</dbReference>
<dbReference type="Pfam" id="PF05592">
    <property type="entry name" value="Bac_rhamnosid"/>
    <property type="match status" value="1"/>
</dbReference>
<name>A0A4Z0JR43_9LACO</name>
<dbReference type="AlphaFoldDB" id="A0A4Z0JR43"/>
<dbReference type="EC" id="3.2.1.40" evidence="2"/>
<dbReference type="GO" id="GO:0030596">
    <property type="term" value="F:alpha-L-rhamnosidase activity"/>
    <property type="evidence" value="ECO:0007669"/>
    <property type="project" value="UniProtKB-EC"/>
</dbReference>
<dbReference type="PANTHER" id="PTHR33307">
    <property type="entry name" value="ALPHA-RHAMNOSIDASE (EUROFUNG)"/>
    <property type="match status" value="1"/>
</dbReference>
<dbReference type="PANTHER" id="PTHR33307:SF6">
    <property type="entry name" value="ALPHA-RHAMNOSIDASE (EUROFUNG)-RELATED"/>
    <property type="match status" value="1"/>
</dbReference>
<comment type="caution">
    <text evidence="6">The sequence shown here is derived from an EMBL/GenBank/DDBJ whole genome shotgun (WGS) entry which is preliminary data.</text>
</comment>
<evidence type="ECO:0000256" key="2">
    <source>
        <dbReference type="ARBA" id="ARBA00012652"/>
    </source>
</evidence>
<dbReference type="InterPro" id="IPR008928">
    <property type="entry name" value="6-hairpin_glycosidase_sf"/>
</dbReference>
<keyword evidence="7" id="KW-1185">Reference proteome</keyword>
<evidence type="ECO:0000259" key="4">
    <source>
        <dbReference type="Pfam" id="PF08531"/>
    </source>
</evidence>
<organism evidence="6 7">
    <name type="scientific">Companilactobacillus suantsaicola</name>
    <dbReference type="NCBI Taxonomy" id="2487723"/>
    <lineage>
        <taxon>Bacteria</taxon>
        <taxon>Bacillati</taxon>
        <taxon>Bacillota</taxon>
        <taxon>Bacilli</taxon>
        <taxon>Lactobacillales</taxon>
        <taxon>Lactobacillaceae</taxon>
        <taxon>Companilactobacillus</taxon>
    </lineage>
</organism>
<dbReference type="GO" id="GO:0005975">
    <property type="term" value="P:carbohydrate metabolic process"/>
    <property type="evidence" value="ECO:0007669"/>
    <property type="project" value="InterPro"/>
</dbReference>
<dbReference type="InterPro" id="IPR013783">
    <property type="entry name" value="Ig-like_fold"/>
</dbReference>
<accession>A0A4Z0JR43</accession>
<gene>
    <name evidence="6" type="ORF">EGT49_02430</name>
</gene>
<proteinExistence type="predicted"/>
<dbReference type="InterPro" id="IPR035396">
    <property type="entry name" value="Bac_rhamnosid6H"/>
</dbReference>
<dbReference type="Proteomes" id="UP000298021">
    <property type="component" value="Unassembled WGS sequence"/>
</dbReference>
<reference evidence="6 7" key="1">
    <citation type="submission" date="2018-10" db="EMBL/GenBank/DDBJ databases">
        <title>Lactobacillus sp. R7 and Lactobacillus sp. R19 isolated from fermented mustard green product of Taiwan.</title>
        <authorList>
            <person name="Lin S.-T."/>
        </authorList>
    </citation>
    <scope>NUCLEOTIDE SEQUENCE [LARGE SCALE GENOMIC DNA]</scope>
    <source>
        <strain evidence="6 7">BCRC 81127</strain>
    </source>
</reference>
<dbReference type="EMBL" id="RKLY01000004">
    <property type="protein sequence ID" value="TGD24627.1"/>
    <property type="molecule type" value="Genomic_DNA"/>
</dbReference>
<sequence length="829" mass="95592">MKIDNLKVNGISEPLGYSFPYLTFSWKTTVTDSSTTLLLVSKDKDFDNIVVEKNVTAVDNQITINNDFLQPCTRYYWKVQIGEFEAISLFETAKMDQSWTGQWISYNGKSQNSVQFSKEFDISKKVLSARLYIVGYGLYEPYLNDEKISNEYLLPGYHSYDLVNSYQTFDVTNQLKQQNKLKILTGNGWYKGRFIFEGGQENIYGDKQKMIAELHLKYTDGSSEAINSNKGWSVETTEVQNNSIYDGEVINYKKAKSKLEITTNDDTHLLTARHDLPIVKSKSLKPKKIFLDENNDWVVDFGQEITGWVEFGLSKNISNVKIYFGELLQNGKFYNKNLRTAKQEFEINNNHENHYVRPHFTYFGFRFIKIEGLNKEQIQSVRAYTLQSKIDETFGFNSSNRKINRLVENAQWSQRDNSVSIPTDCPQRDERMGWTGDVTIFSNTAMYNSDMRAFYANYLYNLSLEQKQMNGSIPFFAPYPKIKPFKGINPFLVTNGASTWGDVATILPMNLWNHYHDKGLLRFSLPIMKGWVDFVHQRDISHGDKHLWDFDQQLGDWLSLDNGNISIGATDPGLIASVYYYRSTNNLARAFDILKEPNNQYHQLARQIKQAIIDKYFDSNELNIKPLTQTGIAIVLNHQLYPNDDAKCHLISQLKELLSKNDDALNTGFIGTPELLHSLADVGQDELAYKLLMREKYPSWLFEVDRGSTTIWERWNSLLEDGKISGTDMNSLNHYAYGSVEDFIIEKMLGINLTNVNGKYIVRPHYTNVIKMISGSLETPNGQLKIKYSYLNNNEWSIDITVPNKCTVEFIRPDKEKKILTSGSYHLQK</sequence>
<dbReference type="RefSeq" id="WP_135371372.1">
    <property type="nucleotide sequence ID" value="NZ_RKLY01000004.1"/>
</dbReference>
<evidence type="ECO:0000313" key="7">
    <source>
        <dbReference type="Proteomes" id="UP000298021"/>
    </source>
</evidence>
<dbReference type="SUPFAM" id="SSF48208">
    <property type="entry name" value="Six-hairpin glycosidases"/>
    <property type="match status" value="1"/>
</dbReference>
<evidence type="ECO:0000259" key="3">
    <source>
        <dbReference type="Pfam" id="PF05592"/>
    </source>
</evidence>
<dbReference type="Pfam" id="PF08531">
    <property type="entry name" value="Bac_rhamnosid_N"/>
    <property type="match status" value="1"/>
</dbReference>
<comment type="catalytic activity">
    <reaction evidence="1">
        <text>Hydrolysis of terminal non-reducing alpha-L-rhamnose residues in alpha-L-rhamnosides.</text>
        <dbReference type="EC" id="3.2.1.40"/>
    </reaction>
</comment>
<dbReference type="Gene3D" id="2.60.40.10">
    <property type="entry name" value="Immunoglobulins"/>
    <property type="match status" value="1"/>
</dbReference>
<dbReference type="InterPro" id="IPR013737">
    <property type="entry name" value="Bac_rhamnosid_N"/>
</dbReference>
<feature type="domain" description="Bacterial alpha-L-rhamnosidase N-terminal" evidence="4">
    <location>
        <begin position="124"/>
        <end position="273"/>
    </location>
</feature>